<keyword evidence="4" id="KW-1185">Reference proteome</keyword>
<proteinExistence type="predicted"/>
<feature type="region of interest" description="Disordered" evidence="1">
    <location>
        <begin position="161"/>
        <end position="291"/>
    </location>
</feature>
<sequence length="291" mass="30038">PSSCTWPVAGGPPGLHRGHRLLWRGLLCQLFSLLRAPLGAGLRGGRAGRACAARGGGRALRQGRPPGRLAGGGAGGAARRPSQAGPPEIQGLLQHSRGHLRVGRAARSRGTSGVGGGPPRCVAGCGAESRSGPTNPDLRVRGPHAAIGVGAAKARRAALVRAEPHRLAGRARPARVPAVRGRDAGRGGPPRGLRAPRPGDGGRRVGRGPAGEERPLRGSQQCPAGQPKDPHRLRPAPLRRPEQRRPRRPLPGPGPSHLPVRGRRVAEDRALPGGPGREVAGVGLRGRCRTV</sequence>
<dbReference type="Proteomes" id="UP001189429">
    <property type="component" value="Unassembled WGS sequence"/>
</dbReference>
<evidence type="ECO:0000313" key="4">
    <source>
        <dbReference type="Proteomes" id="UP001189429"/>
    </source>
</evidence>
<evidence type="ECO:0000256" key="2">
    <source>
        <dbReference type="SAM" id="SignalP"/>
    </source>
</evidence>
<organism evidence="3 4">
    <name type="scientific">Prorocentrum cordatum</name>
    <dbReference type="NCBI Taxonomy" id="2364126"/>
    <lineage>
        <taxon>Eukaryota</taxon>
        <taxon>Sar</taxon>
        <taxon>Alveolata</taxon>
        <taxon>Dinophyceae</taxon>
        <taxon>Prorocentrales</taxon>
        <taxon>Prorocentraceae</taxon>
        <taxon>Prorocentrum</taxon>
    </lineage>
</organism>
<keyword evidence="2" id="KW-0732">Signal</keyword>
<evidence type="ECO:0000256" key="1">
    <source>
        <dbReference type="SAM" id="MobiDB-lite"/>
    </source>
</evidence>
<feature type="compositionally biased region" description="Basic residues" evidence="1">
    <location>
        <begin position="96"/>
        <end position="107"/>
    </location>
</feature>
<protein>
    <submittedName>
        <fullName evidence="3">Uncharacterized protein</fullName>
    </submittedName>
</protein>
<feature type="non-terminal residue" evidence="3">
    <location>
        <position position="291"/>
    </location>
</feature>
<gene>
    <name evidence="3" type="ORF">PCOR1329_LOCUS73778</name>
</gene>
<feature type="compositionally biased region" description="Low complexity" evidence="1">
    <location>
        <begin position="56"/>
        <end position="68"/>
    </location>
</feature>
<reference evidence="3" key="1">
    <citation type="submission" date="2023-10" db="EMBL/GenBank/DDBJ databases">
        <authorList>
            <person name="Chen Y."/>
            <person name="Shah S."/>
            <person name="Dougan E. K."/>
            <person name="Thang M."/>
            <person name="Chan C."/>
        </authorList>
    </citation>
    <scope>NUCLEOTIDE SEQUENCE [LARGE SCALE GENOMIC DNA]</scope>
</reference>
<name>A0ABN9X639_9DINO</name>
<accession>A0ABN9X639</accession>
<feature type="compositionally biased region" description="Low complexity" evidence="1">
    <location>
        <begin position="77"/>
        <end position="87"/>
    </location>
</feature>
<feature type="region of interest" description="Disordered" evidence="1">
    <location>
        <begin position="56"/>
        <end position="119"/>
    </location>
</feature>
<dbReference type="EMBL" id="CAUYUJ010019957">
    <property type="protein sequence ID" value="CAK0894864.1"/>
    <property type="molecule type" value="Genomic_DNA"/>
</dbReference>
<feature type="chain" id="PRO_5045238859" evidence="2">
    <location>
        <begin position="42"/>
        <end position="291"/>
    </location>
</feature>
<feature type="signal peptide" evidence="2">
    <location>
        <begin position="1"/>
        <end position="41"/>
    </location>
</feature>
<comment type="caution">
    <text evidence="3">The sequence shown here is derived from an EMBL/GenBank/DDBJ whole genome shotgun (WGS) entry which is preliminary data.</text>
</comment>
<evidence type="ECO:0000313" key="3">
    <source>
        <dbReference type="EMBL" id="CAK0894864.1"/>
    </source>
</evidence>
<feature type="non-terminal residue" evidence="3">
    <location>
        <position position="1"/>
    </location>
</feature>